<dbReference type="GO" id="GO:0003677">
    <property type="term" value="F:DNA binding"/>
    <property type="evidence" value="ECO:0007669"/>
    <property type="project" value="InterPro"/>
</dbReference>
<dbReference type="CDD" id="cd00093">
    <property type="entry name" value="HTH_XRE"/>
    <property type="match status" value="1"/>
</dbReference>
<dbReference type="PANTHER" id="PTHR35010">
    <property type="entry name" value="BLL4672 PROTEIN-RELATED"/>
    <property type="match status" value="1"/>
</dbReference>
<dbReference type="InterPro" id="IPR041413">
    <property type="entry name" value="MLTR_LBD"/>
</dbReference>
<organism evidence="2 3">
    <name type="scientific">Paenibacillus spiritus</name>
    <dbReference type="NCBI Taxonomy" id="2496557"/>
    <lineage>
        <taxon>Bacteria</taxon>
        <taxon>Bacillati</taxon>
        <taxon>Bacillota</taxon>
        <taxon>Bacilli</taxon>
        <taxon>Bacillales</taxon>
        <taxon>Paenibacillaceae</taxon>
        <taxon>Paenibacillus</taxon>
    </lineage>
</organism>
<evidence type="ECO:0000313" key="3">
    <source>
        <dbReference type="Proteomes" id="UP000367750"/>
    </source>
</evidence>
<sequence>MQEEREKTGELAEFLRTRRARLSPEQAGLPSGGRRRTPGLRRAEVAILAGISVDWYTWLEQGRDIQVSTQVLDSLSRALQLSDIERRHLFLLAAGHVPPNAHAPQNEVSRLMQDFVDRQRECPAYVVNSRWDVVAWNRAAVLVFGDYEAMPARERNSLWRLFTADYARRMLGDSWETNARHRLAQFRANYAHAVGDPGWEELIEDLHQNSKEFREWWPLHQVINVPEGEKLLHHPIAGSLRFGHLSFRATDAVDLQVTVNLPLDGPTADKMKGLLSAFTAGPT</sequence>
<dbReference type="Gene3D" id="3.30.450.180">
    <property type="match status" value="1"/>
</dbReference>
<reference evidence="2 3" key="1">
    <citation type="submission" date="2019-09" db="EMBL/GenBank/DDBJ databases">
        <title>Bacillus ochoae sp. nov., Paenibacillus whitsoniae sp. nov., Paenibacillus spiritus sp. nov. Isolated from the Mars Exploration Rover during spacecraft assembly.</title>
        <authorList>
            <person name="Seuylemezian A."/>
            <person name="Vaishampayan P."/>
        </authorList>
    </citation>
    <scope>NUCLEOTIDE SEQUENCE [LARGE SCALE GENOMIC DNA]</scope>
    <source>
        <strain evidence="2 3">MER_111</strain>
    </source>
</reference>
<dbReference type="RefSeq" id="WP_150457586.1">
    <property type="nucleotide sequence ID" value="NZ_VYKK01000007.1"/>
</dbReference>
<dbReference type="Pfam" id="PF13560">
    <property type="entry name" value="HTH_31"/>
    <property type="match status" value="1"/>
</dbReference>
<dbReference type="OrthoDB" id="5346389at2"/>
<evidence type="ECO:0000313" key="2">
    <source>
        <dbReference type="EMBL" id="KAA9005885.1"/>
    </source>
</evidence>
<dbReference type="Gene3D" id="1.10.260.40">
    <property type="entry name" value="lambda repressor-like DNA-binding domains"/>
    <property type="match status" value="1"/>
</dbReference>
<dbReference type="SMART" id="SM00530">
    <property type="entry name" value="HTH_XRE"/>
    <property type="match status" value="1"/>
</dbReference>
<protein>
    <submittedName>
        <fullName evidence="2">Helix-turn-helix domain-containing protein</fullName>
    </submittedName>
</protein>
<dbReference type="AlphaFoldDB" id="A0A5J5GCK4"/>
<feature type="domain" description="HTH cro/C1-type" evidence="1">
    <location>
        <begin position="14"/>
        <end position="86"/>
    </location>
</feature>
<dbReference type="Pfam" id="PF17765">
    <property type="entry name" value="MLTR_LBD"/>
    <property type="match status" value="1"/>
</dbReference>
<dbReference type="Proteomes" id="UP000367750">
    <property type="component" value="Unassembled WGS sequence"/>
</dbReference>
<dbReference type="InterPro" id="IPR010982">
    <property type="entry name" value="Lambda_DNA-bd_dom_sf"/>
</dbReference>
<comment type="caution">
    <text evidence="2">The sequence shown here is derived from an EMBL/GenBank/DDBJ whole genome shotgun (WGS) entry which is preliminary data.</text>
</comment>
<dbReference type="InterPro" id="IPR001387">
    <property type="entry name" value="Cro/C1-type_HTH"/>
</dbReference>
<accession>A0A5J5GCK4</accession>
<dbReference type="EMBL" id="VYKK01000007">
    <property type="protein sequence ID" value="KAA9005885.1"/>
    <property type="molecule type" value="Genomic_DNA"/>
</dbReference>
<gene>
    <name evidence="2" type="ORF">F4V43_07380</name>
</gene>
<name>A0A5J5GCK4_9BACL</name>
<proteinExistence type="predicted"/>
<dbReference type="SUPFAM" id="SSF47413">
    <property type="entry name" value="lambda repressor-like DNA-binding domains"/>
    <property type="match status" value="1"/>
</dbReference>
<evidence type="ECO:0000259" key="1">
    <source>
        <dbReference type="SMART" id="SM00530"/>
    </source>
</evidence>
<keyword evidence="3" id="KW-1185">Reference proteome</keyword>